<dbReference type="Pfam" id="PF15678">
    <property type="entry name" value="SPICE"/>
    <property type="match status" value="1"/>
</dbReference>
<evidence type="ECO:0000256" key="12">
    <source>
        <dbReference type="SAM" id="MobiDB-lite"/>
    </source>
</evidence>
<keyword evidence="5" id="KW-0132">Cell division</keyword>
<feature type="compositionally biased region" description="Basic residues" evidence="12">
    <location>
        <begin position="8"/>
        <end position="25"/>
    </location>
</feature>
<feature type="compositionally biased region" description="Basic and acidic residues" evidence="12">
    <location>
        <begin position="768"/>
        <end position="777"/>
    </location>
</feature>
<dbReference type="OrthoDB" id="6361178at2759"/>
<dbReference type="InterPro" id="IPR031387">
    <property type="entry name" value="SPICE1"/>
</dbReference>
<feature type="region of interest" description="Disordered" evidence="12">
    <location>
        <begin position="443"/>
        <end position="483"/>
    </location>
</feature>
<reference evidence="13 14" key="1">
    <citation type="submission" date="2019-09" db="EMBL/GenBank/DDBJ databases">
        <title>Bird 10,000 Genomes (B10K) Project - Family phase.</title>
        <authorList>
            <person name="Zhang G."/>
        </authorList>
    </citation>
    <scope>NUCLEOTIDE SEQUENCE [LARGE SCALE GENOMIC DNA]</scope>
    <source>
        <strain evidence="13">B10K-DU-001-16</strain>
        <tissue evidence="13">Muscle</tissue>
    </source>
</reference>
<keyword evidence="6" id="KW-0498">Mitosis</keyword>
<evidence type="ECO:0000256" key="6">
    <source>
        <dbReference type="ARBA" id="ARBA00022776"/>
    </source>
</evidence>
<dbReference type="EMBL" id="VWZO01003815">
    <property type="protein sequence ID" value="NXH11496.1"/>
    <property type="molecule type" value="Genomic_DNA"/>
</dbReference>
<evidence type="ECO:0000256" key="7">
    <source>
        <dbReference type="ARBA" id="ARBA00023054"/>
    </source>
</evidence>
<evidence type="ECO:0000256" key="9">
    <source>
        <dbReference type="ARBA" id="ARBA00023306"/>
    </source>
</evidence>
<dbReference type="GO" id="GO:0051310">
    <property type="term" value="P:metaphase chromosome alignment"/>
    <property type="evidence" value="ECO:0007669"/>
    <property type="project" value="TreeGrafter"/>
</dbReference>
<feature type="non-terminal residue" evidence="13">
    <location>
        <position position="786"/>
    </location>
</feature>
<feature type="compositionally biased region" description="Polar residues" evidence="12">
    <location>
        <begin position="556"/>
        <end position="576"/>
    </location>
</feature>
<gene>
    <name evidence="13" type="primary">Spice1</name>
    <name evidence="13" type="ORF">BUCCAP_R10063</name>
</gene>
<feature type="compositionally biased region" description="Low complexity" evidence="12">
    <location>
        <begin position="525"/>
        <end position="536"/>
    </location>
</feature>
<feature type="region of interest" description="Disordered" evidence="12">
    <location>
        <begin position="525"/>
        <end position="586"/>
    </location>
</feature>
<keyword evidence="14" id="KW-1185">Reference proteome</keyword>
<dbReference type="AlphaFoldDB" id="A0A7K9HDF9"/>
<feature type="compositionally biased region" description="Low complexity" evidence="12">
    <location>
        <begin position="743"/>
        <end position="758"/>
    </location>
</feature>
<evidence type="ECO:0000256" key="5">
    <source>
        <dbReference type="ARBA" id="ARBA00022618"/>
    </source>
</evidence>
<dbReference type="GO" id="GO:0005819">
    <property type="term" value="C:spindle"/>
    <property type="evidence" value="ECO:0007669"/>
    <property type="project" value="UniProtKB-SubCell"/>
</dbReference>
<proteinExistence type="predicted"/>
<dbReference type="GO" id="GO:0090307">
    <property type="term" value="P:mitotic spindle assembly"/>
    <property type="evidence" value="ECO:0007669"/>
    <property type="project" value="InterPro"/>
</dbReference>
<evidence type="ECO:0000256" key="8">
    <source>
        <dbReference type="ARBA" id="ARBA00023212"/>
    </source>
</evidence>
<dbReference type="Proteomes" id="UP000534107">
    <property type="component" value="Unassembled WGS sequence"/>
</dbReference>
<evidence type="ECO:0000256" key="2">
    <source>
        <dbReference type="ARBA" id="ARBA00004186"/>
    </source>
</evidence>
<dbReference type="GO" id="GO:0046599">
    <property type="term" value="P:regulation of centriole replication"/>
    <property type="evidence" value="ECO:0007669"/>
    <property type="project" value="TreeGrafter"/>
</dbReference>
<organism evidence="13 14">
    <name type="scientific">Bucco capensis</name>
    <name type="common">collared puffbird</name>
    <dbReference type="NCBI Taxonomy" id="135168"/>
    <lineage>
        <taxon>Eukaryota</taxon>
        <taxon>Metazoa</taxon>
        <taxon>Chordata</taxon>
        <taxon>Craniata</taxon>
        <taxon>Vertebrata</taxon>
        <taxon>Euteleostomi</taxon>
        <taxon>Archelosauria</taxon>
        <taxon>Archosauria</taxon>
        <taxon>Dinosauria</taxon>
        <taxon>Saurischia</taxon>
        <taxon>Theropoda</taxon>
        <taxon>Coelurosauria</taxon>
        <taxon>Aves</taxon>
        <taxon>Neognathae</taxon>
        <taxon>Neoaves</taxon>
        <taxon>Telluraves</taxon>
        <taxon>Coraciimorphae</taxon>
        <taxon>Piciformes</taxon>
        <taxon>Bucconidae</taxon>
        <taxon>Bucco</taxon>
    </lineage>
</organism>
<feature type="non-terminal residue" evidence="13">
    <location>
        <position position="1"/>
    </location>
</feature>
<protein>
    <recommendedName>
        <fullName evidence="3">Spindle and centriole-associated protein 1</fullName>
    </recommendedName>
    <alternativeName>
        <fullName evidence="10">Coiled-coil domain-containing protein 52</fullName>
    </alternativeName>
</protein>
<accession>A0A7K9HDF9</accession>
<evidence type="ECO:0000313" key="13">
    <source>
        <dbReference type="EMBL" id="NXH11496.1"/>
    </source>
</evidence>
<keyword evidence="9" id="KW-0131">Cell cycle</keyword>
<dbReference type="GO" id="GO:0005813">
    <property type="term" value="C:centrosome"/>
    <property type="evidence" value="ECO:0007669"/>
    <property type="project" value="TreeGrafter"/>
</dbReference>
<dbReference type="GO" id="GO:0051301">
    <property type="term" value="P:cell division"/>
    <property type="evidence" value="ECO:0007669"/>
    <property type="project" value="UniProtKB-KW"/>
</dbReference>
<feature type="region of interest" description="Disordered" evidence="12">
    <location>
        <begin position="720"/>
        <end position="786"/>
    </location>
</feature>
<keyword evidence="8" id="KW-0206">Cytoskeleton</keyword>
<feature type="coiled-coil region" evidence="11">
    <location>
        <begin position="377"/>
        <end position="418"/>
    </location>
</feature>
<evidence type="ECO:0000256" key="3">
    <source>
        <dbReference type="ARBA" id="ARBA00018313"/>
    </source>
</evidence>
<keyword evidence="7 11" id="KW-0175">Coiled coil</keyword>
<evidence type="ECO:0000313" key="14">
    <source>
        <dbReference type="Proteomes" id="UP000534107"/>
    </source>
</evidence>
<name>A0A7K9HDF9_9PICI</name>
<dbReference type="PANTHER" id="PTHR31167:SF3">
    <property type="entry name" value="SPINDLE AND CENTRIOLE-ASSOCIATED PROTEIN 1"/>
    <property type="match status" value="1"/>
</dbReference>
<evidence type="ECO:0000256" key="4">
    <source>
        <dbReference type="ARBA" id="ARBA00022490"/>
    </source>
</evidence>
<evidence type="ECO:0000256" key="10">
    <source>
        <dbReference type="ARBA" id="ARBA00030722"/>
    </source>
</evidence>
<feature type="compositionally biased region" description="Polar residues" evidence="12">
    <location>
        <begin position="537"/>
        <end position="549"/>
    </location>
</feature>
<feature type="region of interest" description="Disordered" evidence="12">
    <location>
        <begin position="256"/>
        <end position="309"/>
    </location>
</feature>
<evidence type="ECO:0000256" key="1">
    <source>
        <dbReference type="ARBA" id="ARBA00004114"/>
    </source>
</evidence>
<comment type="caution">
    <text evidence="13">The sequence shown here is derived from an EMBL/GenBank/DDBJ whole genome shotgun (WGS) entry which is preliminary data.</text>
</comment>
<feature type="region of interest" description="Disordered" evidence="12">
    <location>
        <begin position="1"/>
        <end position="27"/>
    </location>
</feature>
<dbReference type="GO" id="GO:0005814">
    <property type="term" value="C:centriole"/>
    <property type="evidence" value="ECO:0007669"/>
    <property type="project" value="UniProtKB-SubCell"/>
</dbReference>
<keyword evidence="4" id="KW-0963">Cytoplasm</keyword>
<comment type="subcellular location">
    <subcellularLocation>
        <location evidence="1">Cytoplasm</location>
        <location evidence="1">Cytoskeleton</location>
        <location evidence="1">Microtubule organizing center</location>
        <location evidence="1">Centrosome</location>
        <location evidence="1">Centriole</location>
    </subcellularLocation>
    <subcellularLocation>
        <location evidence="2">Cytoplasm</location>
        <location evidence="2">Cytoskeleton</location>
        <location evidence="2">Spindle</location>
    </subcellularLocation>
</comment>
<evidence type="ECO:0000256" key="11">
    <source>
        <dbReference type="SAM" id="Coils"/>
    </source>
</evidence>
<dbReference type="PANTHER" id="PTHR31167">
    <property type="entry name" value="SPINDLE AND CENTRIOLE ASSOCIATED PROTEIN 1 SPICE1"/>
    <property type="match status" value="1"/>
</dbReference>
<sequence length="786" mass="87297">GAAMSLRRGPRCRSATRKGPRKAAVAKRDWDSTIQDLTVHQATPEDILLRHEIHKSKNTALARLELQEKALRRKWRKPKQVAFESLEQRKLAVMREILSHQYHQDLAAPEQLVAVAKDSAGDAPRTRAGFPNVTMAPNCDLEPSQGPIAPKYHLSILSESDTHSQALKEGEELSMCQAEDGHHGSLNFQSSPYPDRLLQLREENSLENSPLWPEKDMRKAPLSQELLTPTAASPSLDQSGLNATNVIKRIQSRLQQEAEEETADRVRQVLNPKLKPKQTAAKMKRKTPQTSPGERSEDSPPHPIPLDFQRDNRYNLDLLNQLIHEVEQDLEEYEQCTGREVQRPERRGGGGVTGFTWALLRALCRMLRYTRESELQLREQKVLRQQQEEMLKEHRELIDALTAEILLVREENITLQEKLQHYMLVTDEQLSSLTQALQGLPLAEATREPRPKHAGLANKDPESGQGKPDWSSLEPRAAASKKESLLELPQDALPLQVLQRPADAGAGRSLAAALFQPAVLLSPPRQQSRQQLSPLQNATSLPAENSQRQACKERSSPPSLRAQSPAEESSLMSEMQPTPPAETELETCHHKITLSCPSAAGKISPAEEFLPNSDLQAKIAELTWQNSLIKAQLSKLGSFAEDNSECLHQPEAIHSSHPAPDSSQGQLLEARLAQLHRQSTEVQEKLLQLMEQQSLAAEGLLPPSPNHPDNARTTAVAVAVAPDSSREENLSPASVTSVRRSVGDSSKPSSPSSATPESVKLAPCSQRPKVEKQKEEGWFALSMHLM</sequence>